<evidence type="ECO:0000313" key="2">
    <source>
        <dbReference type="EMBL" id="KAK6359708.1"/>
    </source>
</evidence>
<evidence type="ECO:0000313" key="3">
    <source>
        <dbReference type="Proteomes" id="UP001375240"/>
    </source>
</evidence>
<dbReference type="EMBL" id="JAVHNQ010000001">
    <property type="protein sequence ID" value="KAK6359708.1"/>
    <property type="molecule type" value="Genomic_DNA"/>
</dbReference>
<feature type="region of interest" description="Disordered" evidence="1">
    <location>
        <begin position="1"/>
        <end position="33"/>
    </location>
</feature>
<dbReference type="SUPFAM" id="SSF56112">
    <property type="entry name" value="Protein kinase-like (PK-like)"/>
    <property type="match status" value="1"/>
</dbReference>
<dbReference type="Proteomes" id="UP001375240">
    <property type="component" value="Unassembled WGS sequence"/>
</dbReference>
<reference evidence="2 3" key="1">
    <citation type="submission" date="2019-10" db="EMBL/GenBank/DDBJ databases">
        <authorList>
            <person name="Palmer J.M."/>
        </authorList>
    </citation>
    <scope>NUCLEOTIDE SEQUENCE [LARGE SCALE GENOMIC DNA]</scope>
    <source>
        <strain evidence="2 3">TWF696</strain>
    </source>
</reference>
<comment type="caution">
    <text evidence="2">The sequence shown here is derived from an EMBL/GenBank/DDBJ whole genome shotgun (WGS) entry which is preliminary data.</text>
</comment>
<dbReference type="InterPro" id="IPR011009">
    <property type="entry name" value="Kinase-like_dom_sf"/>
</dbReference>
<protein>
    <recommendedName>
        <fullName evidence="4">Aminoglycoside phosphotransferase domain-containing protein</fullName>
    </recommendedName>
</protein>
<dbReference type="AlphaFoldDB" id="A0AAV9VD19"/>
<evidence type="ECO:0000256" key="1">
    <source>
        <dbReference type="SAM" id="MobiDB-lite"/>
    </source>
</evidence>
<gene>
    <name evidence="2" type="ORF">TWF696_000850</name>
</gene>
<sequence length="355" mass="39462">MPPQTSSTQQNTQSNTSASSASGSQPPCLLPSSRVTRATVPLPRFRRQYGPLGEPGVDLPPTCRILRKDDGGLPSKHFKYRVGRKKFHIKYGKFVPWTGVIAQVVAARGLAEMGSTAMVPKIYHAFEVEDTGVVYIVMEHIDGRTIQKILSDDECVPGLAAEAGRALLDLAHIPLPEGSRPSAVDGGMILDQFFDAEVIDGALRHYWDAGQLEAHINLYLSRCMCWRTREREERRLKGMSHEALALRQGDVSPSNFMKDKQGRLWLIDFRQVNILPASFISYSLKCSWIDRGLDRDDKCFAMFPVTENVLALQAARSHMRAWDIDDVFTGAGLQVPGADLETSQKISELPPPFVI</sequence>
<name>A0AAV9VD19_9PEZI</name>
<accession>A0AAV9VD19</accession>
<proteinExistence type="predicted"/>
<evidence type="ECO:0008006" key="4">
    <source>
        <dbReference type="Google" id="ProtNLM"/>
    </source>
</evidence>
<organism evidence="2 3">
    <name type="scientific">Orbilia brochopaga</name>
    <dbReference type="NCBI Taxonomy" id="3140254"/>
    <lineage>
        <taxon>Eukaryota</taxon>
        <taxon>Fungi</taxon>
        <taxon>Dikarya</taxon>
        <taxon>Ascomycota</taxon>
        <taxon>Pezizomycotina</taxon>
        <taxon>Orbiliomycetes</taxon>
        <taxon>Orbiliales</taxon>
        <taxon>Orbiliaceae</taxon>
        <taxon>Orbilia</taxon>
    </lineage>
</organism>
<feature type="compositionally biased region" description="Low complexity" evidence="1">
    <location>
        <begin position="1"/>
        <end position="27"/>
    </location>
</feature>
<keyword evidence="3" id="KW-1185">Reference proteome</keyword>